<evidence type="ECO:0000259" key="1">
    <source>
        <dbReference type="Pfam" id="PF00646"/>
    </source>
</evidence>
<proteinExistence type="predicted"/>
<evidence type="ECO:0000313" key="2">
    <source>
        <dbReference type="EMBL" id="EJD34412.1"/>
    </source>
</evidence>
<feature type="domain" description="F-box" evidence="1">
    <location>
        <begin position="24"/>
        <end position="62"/>
    </location>
</feature>
<dbReference type="Gene3D" id="3.80.10.10">
    <property type="entry name" value="Ribonuclease Inhibitor"/>
    <property type="match status" value="1"/>
</dbReference>
<dbReference type="InterPro" id="IPR001810">
    <property type="entry name" value="F-box_dom"/>
</dbReference>
<gene>
    <name evidence="2" type="ORF">AURDEDRAFT_131188</name>
</gene>
<organism evidence="2 3">
    <name type="scientific">Auricularia subglabra (strain TFB-10046 / SS5)</name>
    <name type="common">White-rot fungus</name>
    <name type="synonym">Auricularia delicata (strain TFB10046)</name>
    <dbReference type="NCBI Taxonomy" id="717982"/>
    <lineage>
        <taxon>Eukaryota</taxon>
        <taxon>Fungi</taxon>
        <taxon>Dikarya</taxon>
        <taxon>Basidiomycota</taxon>
        <taxon>Agaricomycotina</taxon>
        <taxon>Agaricomycetes</taxon>
        <taxon>Auriculariales</taxon>
        <taxon>Auriculariaceae</taxon>
        <taxon>Auricularia</taxon>
    </lineage>
</organism>
<dbReference type="Pfam" id="PF00646">
    <property type="entry name" value="F-box"/>
    <property type="match status" value="1"/>
</dbReference>
<dbReference type="InterPro" id="IPR032675">
    <property type="entry name" value="LRR_dom_sf"/>
</dbReference>
<dbReference type="Proteomes" id="UP000006514">
    <property type="component" value="Unassembled WGS sequence"/>
</dbReference>
<dbReference type="SUPFAM" id="SSF52047">
    <property type="entry name" value="RNI-like"/>
    <property type="match status" value="1"/>
</dbReference>
<dbReference type="AlphaFoldDB" id="J0LD03"/>
<dbReference type="InParanoid" id="J0LD03"/>
<accession>J0LD03</accession>
<keyword evidence="3" id="KW-1185">Reference proteome</keyword>
<name>J0LD03_AURST</name>
<evidence type="ECO:0000313" key="3">
    <source>
        <dbReference type="Proteomes" id="UP000006514"/>
    </source>
</evidence>
<dbReference type="EMBL" id="JH687951">
    <property type="protein sequence ID" value="EJD34412.1"/>
    <property type="molecule type" value="Genomic_DNA"/>
</dbReference>
<dbReference type="KEGG" id="adl:AURDEDRAFT_131188"/>
<protein>
    <recommendedName>
        <fullName evidence="1">F-box domain-containing protein</fullName>
    </recommendedName>
</protein>
<sequence length="520" mass="56383">MCAISSDDAATSMQAIQMVSTARFQDLPIEVALEILGQLSQKDLRAFSKSSSTCYSRALDAGLYIQRTVRWDSFEEAAFRVSLEKLDQIIDYASDVRPRLNIGIHLVCMPTDQAEAAAGDLAARRCMLSVQRALPNLVRLDLGFSYLVSDAVYDALCAHFAPKLRDLNISHRRDAPLHFPPNLFNGAAEKLRKVTLDLRDVQSLSTGQPIAAFQSVTHLKLSLFRASQPLALARIFPSLQALALFCTQSRAAGNIDLSGLQLRSVALSGRTAVLNDASQTLLRTIPVIEQQLTGVTAEPVWPAQSEEIYGVAERWDGGALALSFGSRDAAWRRTLAPGYLEVETLPLAKIPLLASRLVSLTLPESLVNAFVQAPATLTGLRELRIDISLPADGVLAWGALQGIGVAAHIHFELVVYAAHRVQCPALARLAIIAGHATAAKPALVFPEMVVRLGRALGLRGSRPALTFAGCASHTIPDAPGHMEISRLFSSVEFVQSLGGRANESYDTCRYSGYFDKAEWT</sequence>
<reference evidence="3" key="1">
    <citation type="journal article" date="2012" name="Science">
        <title>The Paleozoic origin of enzymatic lignin decomposition reconstructed from 31 fungal genomes.</title>
        <authorList>
            <person name="Floudas D."/>
            <person name="Binder M."/>
            <person name="Riley R."/>
            <person name="Barry K."/>
            <person name="Blanchette R.A."/>
            <person name="Henrissat B."/>
            <person name="Martinez A.T."/>
            <person name="Otillar R."/>
            <person name="Spatafora J.W."/>
            <person name="Yadav J.S."/>
            <person name="Aerts A."/>
            <person name="Benoit I."/>
            <person name="Boyd A."/>
            <person name="Carlson A."/>
            <person name="Copeland A."/>
            <person name="Coutinho P.M."/>
            <person name="de Vries R.P."/>
            <person name="Ferreira P."/>
            <person name="Findley K."/>
            <person name="Foster B."/>
            <person name="Gaskell J."/>
            <person name="Glotzer D."/>
            <person name="Gorecki P."/>
            <person name="Heitman J."/>
            <person name="Hesse C."/>
            <person name="Hori C."/>
            <person name="Igarashi K."/>
            <person name="Jurgens J.A."/>
            <person name="Kallen N."/>
            <person name="Kersten P."/>
            <person name="Kohler A."/>
            <person name="Kuees U."/>
            <person name="Kumar T.K.A."/>
            <person name="Kuo A."/>
            <person name="LaButti K."/>
            <person name="Larrondo L.F."/>
            <person name="Lindquist E."/>
            <person name="Ling A."/>
            <person name="Lombard V."/>
            <person name="Lucas S."/>
            <person name="Lundell T."/>
            <person name="Martin R."/>
            <person name="McLaughlin D.J."/>
            <person name="Morgenstern I."/>
            <person name="Morin E."/>
            <person name="Murat C."/>
            <person name="Nagy L.G."/>
            <person name="Nolan M."/>
            <person name="Ohm R.A."/>
            <person name="Patyshakuliyeva A."/>
            <person name="Rokas A."/>
            <person name="Ruiz-Duenas F.J."/>
            <person name="Sabat G."/>
            <person name="Salamov A."/>
            <person name="Samejima M."/>
            <person name="Schmutz J."/>
            <person name="Slot J.C."/>
            <person name="St John F."/>
            <person name="Stenlid J."/>
            <person name="Sun H."/>
            <person name="Sun S."/>
            <person name="Syed K."/>
            <person name="Tsang A."/>
            <person name="Wiebenga A."/>
            <person name="Young D."/>
            <person name="Pisabarro A."/>
            <person name="Eastwood D.C."/>
            <person name="Martin F."/>
            <person name="Cullen D."/>
            <person name="Grigoriev I.V."/>
            <person name="Hibbett D.S."/>
        </authorList>
    </citation>
    <scope>NUCLEOTIDE SEQUENCE [LARGE SCALE GENOMIC DNA]</scope>
    <source>
        <strain evidence="3">TFB10046</strain>
    </source>
</reference>